<dbReference type="NCBIfam" id="TIGR03594">
    <property type="entry name" value="GTPase_EngA"/>
    <property type="match status" value="1"/>
</dbReference>
<comment type="similarity">
    <text evidence="1 8 9 10">Belongs to the TRAFAC class TrmE-Era-EngA-EngB-Septin-like GTPase superfamily. EngA (Der) GTPase family.</text>
</comment>
<dbReference type="InterPro" id="IPR015946">
    <property type="entry name" value="KH_dom-like_a/b"/>
</dbReference>
<dbReference type="Pfam" id="PF01926">
    <property type="entry name" value="MMR_HSR1"/>
    <property type="match status" value="2"/>
</dbReference>
<evidence type="ECO:0000256" key="2">
    <source>
        <dbReference type="ARBA" id="ARBA00020953"/>
    </source>
</evidence>
<dbReference type="AlphaFoldDB" id="A0A846MRK3"/>
<accession>A0A846MRK3</accession>
<dbReference type="PIRSF" id="PIRSF006485">
    <property type="entry name" value="GTP-binding_EngA"/>
    <property type="match status" value="1"/>
</dbReference>
<evidence type="ECO:0000256" key="8">
    <source>
        <dbReference type="HAMAP-Rule" id="MF_00195"/>
    </source>
</evidence>
<dbReference type="EMBL" id="JAASRN010000002">
    <property type="protein sequence ID" value="NIK74214.1"/>
    <property type="molecule type" value="Genomic_DNA"/>
</dbReference>
<evidence type="ECO:0000259" key="11">
    <source>
        <dbReference type="PROSITE" id="PS51712"/>
    </source>
</evidence>
<evidence type="ECO:0000256" key="1">
    <source>
        <dbReference type="ARBA" id="ARBA00008279"/>
    </source>
</evidence>
<dbReference type="HAMAP" id="MF_00195">
    <property type="entry name" value="GTPase_Der"/>
    <property type="match status" value="1"/>
</dbReference>
<keyword evidence="6 8" id="KW-0342">GTP-binding</keyword>
<dbReference type="PANTHER" id="PTHR43834">
    <property type="entry name" value="GTPASE DER"/>
    <property type="match status" value="1"/>
</dbReference>
<gene>
    <name evidence="8" type="primary">der</name>
    <name evidence="12" type="ORF">FHS56_001727</name>
</gene>
<feature type="binding site" evidence="8">
    <location>
        <begin position="294"/>
        <end position="297"/>
    </location>
    <ligand>
        <name>GTP</name>
        <dbReference type="ChEBI" id="CHEBI:37565"/>
        <label>2</label>
    </ligand>
</feature>
<evidence type="ECO:0000313" key="12">
    <source>
        <dbReference type="EMBL" id="NIK74214.1"/>
    </source>
</evidence>
<feature type="binding site" evidence="8">
    <location>
        <begin position="119"/>
        <end position="122"/>
    </location>
    <ligand>
        <name>GTP</name>
        <dbReference type="ChEBI" id="CHEBI:37565"/>
        <label>1</label>
    </ligand>
</feature>
<comment type="function">
    <text evidence="8 10">GTPase that plays an essential role in the late steps of ribosome biogenesis.</text>
</comment>
<dbReference type="Proteomes" id="UP000537126">
    <property type="component" value="Unassembled WGS sequence"/>
</dbReference>
<dbReference type="PROSITE" id="PS51712">
    <property type="entry name" value="G_ENGA"/>
    <property type="match status" value="2"/>
</dbReference>
<dbReference type="PANTHER" id="PTHR43834:SF6">
    <property type="entry name" value="GTPASE DER"/>
    <property type="match status" value="1"/>
</dbReference>
<name>A0A846MRK3_9BACT</name>
<dbReference type="InterPro" id="IPR006073">
    <property type="entry name" value="GTP-bd"/>
</dbReference>
<protein>
    <recommendedName>
        <fullName evidence="2 8">GTPase Der</fullName>
    </recommendedName>
    <alternativeName>
        <fullName evidence="7 8">GTP-binding protein EngA</fullName>
    </alternativeName>
</protein>
<dbReference type="GO" id="GO:0043022">
    <property type="term" value="F:ribosome binding"/>
    <property type="evidence" value="ECO:0007669"/>
    <property type="project" value="TreeGrafter"/>
</dbReference>
<dbReference type="CDD" id="cd01894">
    <property type="entry name" value="EngA1"/>
    <property type="match status" value="1"/>
</dbReference>
<dbReference type="InterPro" id="IPR032859">
    <property type="entry name" value="KH_dom-like"/>
</dbReference>
<dbReference type="InterPro" id="IPR016484">
    <property type="entry name" value="GTPase_Der"/>
</dbReference>
<dbReference type="GO" id="GO:0042254">
    <property type="term" value="P:ribosome biogenesis"/>
    <property type="evidence" value="ECO:0007669"/>
    <property type="project" value="UniProtKB-KW"/>
</dbReference>
<feature type="binding site" evidence="8">
    <location>
        <begin position="56"/>
        <end position="60"/>
    </location>
    <ligand>
        <name>GTP</name>
        <dbReference type="ChEBI" id="CHEBI:37565"/>
        <label>1</label>
    </ligand>
</feature>
<dbReference type="CDD" id="cd01895">
    <property type="entry name" value="EngA2"/>
    <property type="match status" value="1"/>
</dbReference>
<organism evidence="12 13">
    <name type="scientific">Thermonema lapsum</name>
    <dbReference type="NCBI Taxonomy" id="28195"/>
    <lineage>
        <taxon>Bacteria</taxon>
        <taxon>Pseudomonadati</taxon>
        <taxon>Bacteroidota</taxon>
        <taxon>Cytophagia</taxon>
        <taxon>Cytophagales</taxon>
        <taxon>Thermonemataceae</taxon>
        <taxon>Thermonema</taxon>
    </lineage>
</organism>
<dbReference type="InterPro" id="IPR027417">
    <property type="entry name" value="P-loop_NTPase"/>
</dbReference>
<feature type="domain" description="EngA-type G" evidence="11">
    <location>
        <begin position="176"/>
        <end position="351"/>
    </location>
</feature>
<dbReference type="Gene3D" id="3.40.50.300">
    <property type="entry name" value="P-loop containing nucleotide triphosphate hydrolases"/>
    <property type="match status" value="2"/>
</dbReference>
<comment type="caution">
    <text evidence="12">The sequence shown here is derived from an EMBL/GenBank/DDBJ whole genome shotgun (WGS) entry which is preliminary data.</text>
</comment>
<feature type="binding site" evidence="8">
    <location>
        <begin position="229"/>
        <end position="233"/>
    </location>
    <ligand>
        <name>GTP</name>
        <dbReference type="ChEBI" id="CHEBI:37565"/>
        <label>2</label>
    </ligand>
</feature>
<sequence>MGNIVAIVGRPNVGKSTFFNRLIGERKAIMDDESGVTRDRHYGKTEWNGTPFTVVDTGGYVVGSEDVFEAAIRRQVEIAIEESDVVLFMVDTQSGLHPLDEEFAKVLRRYDKPIMVVANKAETLDRTQQAAEFYTLGFDKIFPISAQTGSGTGDLLDEVVKHLTPTSGIAPDEGIPRIAIIGKPNVGKSSFVNLLLGEERNIVTDIAGTTRDAIDTHYKSFGKEFILTDTAGLRRKNRIKDSIEFYSVMRTLRAIEQSDVCIMMVDAQEGITSQDISILRLAEKDGKGMVLMVNKWDLIEKDHMTYKRYLDVIRQKISPMDYIPVLFTSVLNKQRVFQTIETAIRVYENKQQRVPTSKLNEVMQQVIAHYPPPAYRGHHIKIKYITQLPTRVPSFAFFCNHPKYIPETYRRYLENQLRKHFDFEGVPIRLYFREK</sequence>
<dbReference type="FunFam" id="3.40.50.300:FF:000040">
    <property type="entry name" value="GTPase Der"/>
    <property type="match status" value="1"/>
</dbReference>
<dbReference type="NCBIfam" id="TIGR00231">
    <property type="entry name" value="small_GTP"/>
    <property type="match status" value="2"/>
</dbReference>
<dbReference type="PRINTS" id="PR00326">
    <property type="entry name" value="GTP1OBG"/>
</dbReference>
<keyword evidence="3 8" id="KW-0690">Ribosome biogenesis</keyword>
<evidence type="ECO:0000256" key="9">
    <source>
        <dbReference type="PROSITE-ProRule" id="PRU01049"/>
    </source>
</evidence>
<keyword evidence="4 10" id="KW-0677">Repeat</keyword>
<dbReference type="InterPro" id="IPR031166">
    <property type="entry name" value="G_ENGA"/>
</dbReference>
<dbReference type="Pfam" id="PF14714">
    <property type="entry name" value="KH_dom-like"/>
    <property type="match status" value="1"/>
</dbReference>
<proteinExistence type="inferred from homology"/>
<keyword evidence="13" id="KW-1185">Reference proteome</keyword>
<evidence type="ECO:0000256" key="6">
    <source>
        <dbReference type="ARBA" id="ARBA00023134"/>
    </source>
</evidence>
<feature type="binding site" evidence="8">
    <location>
        <begin position="182"/>
        <end position="189"/>
    </location>
    <ligand>
        <name>GTP</name>
        <dbReference type="ChEBI" id="CHEBI:37565"/>
        <label>2</label>
    </ligand>
</feature>
<dbReference type="FunFam" id="3.30.300.20:FF:000004">
    <property type="entry name" value="GTPase Der"/>
    <property type="match status" value="1"/>
</dbReference>
<comment type="subunit">
    <text evidence="8">Associates with the 50S ribosomal subunit.</text>
</comment>
<evidence type="ECO:0000256" key="4">
    <source>
        <dbReference type="ARBA" id="ARBA00022737"/>
    </source>
</evidence>
<dbReference type="InterPro" id="IPR005225">
    <property type="entry name" value="Small_GTP-bd"/>
</dbReference>
<feature type="binding site" evidence="8">
    <location>
        <begin position="9"/>
        <end position="16"/>
    </location>
    <ligand>
        <name>GTP</name>
        <dbReference type="ChEBI" id="CHEBI:37565"/>
        <label>1</label>
    </ligand>
</feature>
<evidence type="ECO:0000313" key="13">
    <source>
        <dbReference type="Proteomes" id="UP000537126"/>
    </source>
</evidence>
<evidence type="ECO:0000256" key="10">
    <source>
        <dbReference type="RuleBase" id="RU004481"/>
    </source>
</evidence>
<dbReference type="SUPFAM" id="SSF52540">
    <property type="entry name" value="P-loop containing nucleoside triphosphate hydrolases"/>
    <property type="match status" value="2"/>
</dbReference>
<keyword evidence="5 8" id="KW-0547">Nucleotide-binding</keyword>
<evidence type="ECO:0000256" key="7">
    <source>
        <dbReference type="ARBA" id="ARBA00032345"/>
    </source>
</evidence>
<evidence type="ECO:0000256" key="3">
    <source>
        <dbReference type="ARBA" id="ARBA00022517"/>
    </source>
</evidence>
<reference evidence="12 13" key="1">
    <citation type="submission" date="2020-03" db="EMBL/GenBank/DDBJ databases">
        <title>Genomic Encyclopedia of Type Strains, Phase IV (KMG-IV): sequencing the most valuable type-strain genomes for metagenomic binning, comparative biology and taxonomic classification.</title>
        <authorList>
            <person name="Goeker M."/>
        </authorList>
    </citation>
    <scope>NUCLEOTIDE SEQUENCE [LARGE SCALE GENOMIC DNA]</scope>
    <source>
        <strain evidence="12 13">DSM 5718</strain>
    </source>
</reference>
<dbReference type="RefSeq" id="WP_166919675.1">
    <property type="nucleotide sequence ID" value="NZ_JAASRN010000002.1"/>
</dbReference>
<dbReference type="FunFam" id="3.40.50.300:FF:000057">
    <property type="entry name" value="GTPase Der"/>
    <property type="match status" value="1"/>
</dbReference>
<dbReference type="Gene3D" id="3.30.300.20">
    <property type="match status" value="1"/>
</dbReference>
<evidence type="ECO:0000256" key="5">
    <source>
        <dbReference type="ARBA" id="ARBA00022741"/>
    </source>
</evidence>
<dbReference type="GO" id="GO:0005525">
    <property type="term" value="F:GTP binding"/>
    <property type="evidence" value="ECO:0007669"/>
    <property type="project" value="UniProtKB-UniRule"/>
</dbReference>
<feature type="domain" description="EngA-type G" evidence="11">
    <location>
        <begin position="3"/>
        <end position="167"/>
    </location>
</feature>